<organism evidence="2 3">
    <name type="scientific">Panicum hallii var. hallii</name>
    <dbReference type="NCBI Taxonomy" id="1504633"/>
    <lineage>
        <taxon>Eukaryota</taxon>
        <taxon>Viridiplantae</taxon>
        <taxon>Streptophyta</taxon>
        <taxon>Embryophyta</taxon>
        <taxon>Tracheophyta</taxon>
        <taxon>Spermatophyta</taxon>
        <taxon>Magnoliopsida</taxon>
        <taxon>Liliopsida</taxon>
        <taxon>Poales</taxon>
        <taxon>Poaceae</taxon>
        <taxon>PACMAD clade</taxon>
        <taxon>Panicoideae</taxon>
        <taxon>Panicodae</taxon>
        <taxon>Paniceae</taxon>
        <taxon>Panicinae</taxon>
        <taxon>Panicum</taxon>
        <taxon>Panicum sect. Panicum</taxon>
    </lineage>
</organism>
<sequence length="285" mass="29054">MPQLDLDHIFCVGARGHGDSDCAGAAQRGGDASASARADDGDAPAESVLIPVRGGTGLAELLCTALRRDGSTKGRSNPKAAAEAEAASRKQGAPRADSRRLAAGSKTAVAIGILPAAGKVVANSKERRAPGRVVARAWRRPAAGARVFASEAVGPEPVSPKVSCFGAVLPESRAAAGPPGNKQGEEEERGGCWSPGNKQGEEEERGGCWSSVAAELRGLCCSSNNSPREGEPVASESSPQATTAPEPQTVPVLSPPRAVAGLGDVKRLASRRWPETMAAEGRGSV</sequence>
<feature type="region of interest" description="Disordered" evidence="1">
    <location>
        <begin position="69"/>
        <end position="102"/>
    </location>
</feature>
<feature type="region of interest" description="Disordered" evidence="1">
    <location>
        <begin position="174"/>
        <end position="208"/>
    </location>
</feature>
<dbReference type="Gramene" id="PUZ47053">
    <property type="protein sequence ID" value="PUZ47053"/>
    <property type="gene ID" value="GQ55_7G131900"/>
</dbReference>
<name>A0A2T7CUX1_9POAL</name>
<dbReference type="PANTHER" id="PTHR34120:SF3">
    <property type="entry name" value="OS04G0412700 PROTEIN"/>
    <property type="match status" value="1"/>
</dbReference>
<evidence type="ECO:0000313" key="2">
    <source>
        <dbReference type="EMBL" id="PUZ47053.1"/>
    </source>
</evidence>
<dbReference type="AlphaFoldDB" id="A0A2T7CUX1"/>
<dbReference type="EMBL" id="CM009755">
    <property type="protein sequence ID" value="PUZ47053.1"/>
    <property type="molecule type" value="Genomic_DNA"/>
</dbReference>
<keyword evidence="3" id="KW-1185">Reference proteome</keyword>
<feature type="region of interest" description="Disordered" evidence="1">
    <location>
        <begin position="21"/>
        <end position="42"/>
    </location>
</feature>
<proteinExistence type="predicted"/>
<accession>A0A2T7CUX1</accession>
<feature type="region of interest" description="Disordered" evidence="1">
    <location>
        <begin position="220"/>
        <end position="258"/>
    </location>
</feature>
<evidence type="ECO:0000256" key="1">
    <source>
        <dbReference type="SAM" id="MobiDB-lite"/>
    </source>
</evidence>
<feature type="compositionally biased region" description="Low complexity" evidence="1">
    <location>
        <begin position="23"/>
        <end position="36"/>
    </location>
</feature>
<reference evidence="2 3" key="1">
    <citation type="submission" date="2018-04" db="EMBL/GenBank/DDBJ databases">
        <title>WGS assembly of Panicum hallii var. hallii HAL2.</title>
        <authorList>
            <person name="Lovell J."/>
            <person name="Jenkins J."/>
            <person name="Lowry D."/>
            <person name="Mamidi S."/>
            <person name="Sreedasyam A."/>
            <person name="Weng X."/>
            <person name="Barry K."/>
            <person name="Bonette J."/>
            <person name="Campitelli B."/>
            <person name="Daum C."/>
            <person name="Gordon S."/>
            <person name="Gould B."/>
            <person name="Lipzen A."/>
            <person name="MacQueen A."/>
            <person name="Palacio-Mejia J."/>
            <person name="Plott C."/>
            <person name="Shakirov E."/>
            <person name="Shu S."/>
            <person name="Yoshinaga Y."/>
            <person name="Zane M."/>
            <person name="Rokhsar D."/>
            <person name="Grimwood J."/>
            <person name="Schmutz J."/>
            <person name="Juenger T."/>
        </authorList>
    </citation>
    <scope>NUCLEOTIDE SEQUENCE [LARGE SCALE GENOMIC DNA]</scope>
    <source>
        <strain evidence="3">cv. HAL2</strain>
    </source>
</reference>
<evidence type="ECO:0000313" key="3">
    <source>
        <dbReference type="Proteomes" id="UP000244336"/>
    </source>
</evidence>
<dbReference type="Proteomes" id="UP000244336">
    <property type="component" value="Chromosome 7"/>
</dbReference>
<gene>
    <name evidence="2" type="ORF">GQ55_7G131900</name>
</gene>
<protein>
    <submittedName>
        <fullName evidence="2">Uncharacterized protein</fullName>
    </submittedName>
</protein>
<feature type="compositionally biased region" description="Polar residues" evidence="1">
    <location>
        <begin position="235"/>
        <end position="246"/>
    </location>
</feature>
<dbReference type="OrthoDB" id="682960at2759"/>
<dbReference type="PANTHER" id="PTHR34120">
    <property type="entry name" value="EXPRESSED PROTEIN"/>
    <property type="match status" value="1"/>
</dbReference>